<proteinExistence type="predicted"/>
<organism evidence="1 2">
    <name type="scientific">Photobacterium carnosum</name>
    <dbReference type="NCBI Taxonomy" id="2023717"/>
    <lineage>
        <taxon>Bacteria</taxon>
        <taxon>Pseudomonadati</taxon>
        <taxon>Pseudomonadota</taxon>
        <taxon>Gammaproteobacteria</taxon>
        <taxon>Vibrionales</taxon>
        <taxon>Vibrionaceae</taxon>
        <taxon>Photobacterium</taxon>
    </lineage>
</organism>
<sequence length="187" mass="20879">MGLTYLLLITPIYANALTELPTGQLKTQTLVEVMGKDRIAEAQGVIRFDRMSEIAKKAELEMNIKGDRQQLMDEALAAIFPVVTPSMKPKSGMTYTKLAKPLEGMTSSLAIIGSDQYSMQWLDANIKRFKRENVTVMLVDVHSDEQYANILERAQGLYVIPVSGQQIHDDTGLNYYPAYLTNLGFGQ</sequence>
<evidence type="ECO:0000313" key="2">
    <source>
        <dbReference type="Proteomes" id="UP000234420"/>
    </source>
</evidence>
<accession>A0A2N4UQ14</accession>
<dbReference type="InterPro" id="IPR021300">
    <property type="entry name" value="Integr_conj_element_PFL4695"/>
</dbReference>
<comment type="caution">
    <text evidence="1">The sequence shown here is derived from an EMBL/GenBank/DDBJ whole genome shotgun (WGS) entry which is preliminary data.</text>
</comment>
<keyword evidence="2" id="KW-1185">Reference proteome</keyword>
<protein>
    <submittedName>
        <fullName evidence="1">DUF2859 domain-containing protein</fullName>
    </submittedName>
</protein>
<dbReference type="Pfam" id="PF11072">
    <property type="entry name" value="DUF2859"/>
    <property type="match status" value="1"/>
</dbReference>
<dbReference type="AlphaFoldDB" id="A0A2N4UQ14"/>
<reference evidence="1 2" key="1">
    <citation type="journal article" date="2018" name="Syst. Appl. Microbiol.">
        <title>Photobacterium carnosum sp. nov., isolated from spoiled modified atmosphere packaged poultry meat.</title>
        <authorList>
            <person name="Hilgarth M."/>
            <person name="Fuertes S."/>
            <person name="Ehrmann M."/>
            <person name="Vogel R.F."/>
        </authorList>
    </citation>
    <scope>NUCLEOTIDE SEQUENCE [LARGE SCALE GENOMIC DNA]</scope>
    <source>
        <strain evidence="1 2">TMW 2.2021</strain>
    </source>
</reference>
<dbReference type="EMBL" id="NPIB01000020">
    <property type="protein sequence ID" value="PLC57110.1"/>
    <property type="molecule type" value="Genomic_DNA"/>
</dbReference>
<dbReference type="Proteomes" id="UP000234420">
    <property type="component" value="Unassembled WGS sequence"/>
</dbReference>
<name>A0A2N4UQ14_9GAMM</name>
<gene>
    <name evidence="1" type="ORF">CIK00_15115</name>
</gene>
<evidence type="ECO:0000313" key="1">
    <source>
        <dbReference type="EMBL" id="PLC57110.1"/>
    </source>
</evidence>